<dbReference type="Proteomes" id="UP000029227">
    <property type="component" value="Unassembled WGS sequence"/>
</dbReference>
<evidence type="ECO:0000313" key="2">
    <source>
        <dbReference type="Proteomes" id="UP000029227"/>
    </source>
</evidence>
<reference evidence="1 2" key="1">
    <citation type="journal article" date="2014" name="Genome Announc.">
        <title>Draft Genome Sequences of Two Vibrionaceae Species, Vibrio ponticus C121 and Photobacterium aphoticum C119, Isolated as Coral Reef Microbiota.</title>
        <authorList>
            <person name="Al-saari N."/>
            <person name="Meirelles P.M."/>
            <person name="Mino S."/>
            <person name="Suda W."/>
            <person name="Oshima K."/>
            <person name="Hattori M."/>
            <person name="Ohkuma M."/>
            <person name="Thompson F.L."/>
            <person name="Gomez-Gil B."/>
            <person name="Sawabe T."/>
            <person name="Sawabe T."/>
        </authorList>
    </citation>
    <scope>NUCLEOTIDE SEQUENCE [LARGE SCALE GENOMIC DNA]</scope>
    <source>
        <strain evidence="1 2">JCM 19237</strain>
    </source>
</reference>
<comment type="caution">
    <text evidence="1">The sequence shown here is derived from an EMBL/GenBank/DDBJ whole genome shotgun (WGS) entry which is preliminary data.</text>
</comment>
<sequence length="49" mass="5639">MMILPDYQLIMVMTSGAYIGQDEDYPFELLVDYILPAIGVKNAKYQPRI</sequence>
<name>A0A090QKB8_9GAMM</name>
<proteinExistence type="predicted"/>
<evidence type="ECO:0000313" key="1">
    <source>
        <dbReference type="EMBL" id="GAL02264.1"/>
    </source>
</evidence>
<dbReference type="AlphaFoldDB" id="A0A090QKB8"/>
<protein>
    <submittedName>
        <fullName evidence="1">Uncharacterized protein</fullName>
    </submittedName>
</protein>
<organism evidence="1 2">
    <name type="scientific">Photobacterium aphoticum</name>
    <dbReference type="NCBI Taxonomy" id="754436"/>
    <lineage>
        <taxon>Bacteria</taxon>
        <taxon>Pseudomonadati</taxon>
        <taxon>Pseudomonadota</taxon>
        <taxon>Gammaproteobacteria</taxon>
        <taxon>Vibrionales</taxon>
        <taxon>Vibrionaceae</taxon>
        <taxon>Photobacterium</taxon>
    </lineage>
</organism>
<dbReference type="STRING" id="754436.JCM19237_5157"/>
<accession>A0A090QKB8</accession>
<gene>
    <name evidence="1" type="ORF">JCM19237_5157</name>
</gene>
<dbReference type="EMBL" id="BBMN01000001">
    <property type="protein sequence ID" value="GAL02264.1"/>
    <property type="molecule type" value="Genomic_DNA"/>
</dbReference>